<evidence type="ECO:0000259" key="1">
    <source>
        <dbReference type="Pfam" id="PF13723"/>
    </source>
</evidence>
<organism evidence="2 3">
    <name type="scientific">Imhoffiella purpurea</name>
    <dbReference type="NCBI Taxonomy" id="1249627"/>
    <lineage>
        <taxon>Bacteria</taxon>
        <taxon>Pseudomonadati</taxon>
        <taxon>Pseudomonadota</taxon>
        <taxon>Gammaproteobacteria</taxon>
        <taxon>Chromatiales</taxon>
        <taxon>Chromatiaceae</taxon>
        <taxon>Imhoffiella</taxon>
    </lineage>
</organism>
<proteinExistence type="predicted"/>
<dbReference type="RefSeq" id="WP_043750188.1">
    <property type="nucleotide sequence ID" value="NZ_AONC01000013.1"/>
</dbReference>
<comment type="caution">
    <text evidence="2">The sequence shown here is derived from an EMBL/GenBank/DDBJ whole genome shotgun (WGS) entry which is preliminary data.</text>
</comment>
<keyword evidence="3" id="KW-1185">Reference proteome</keyword>
<dbReference type="Proteomes" id="UP000019460">
    <property type="component" value="Unassembled WGS sequence"/>
</dbReference>
<dbReference type="STRING" id="1249627.D779_0371"/>
<dbReference type="SUPFAM" id="SSF53901">
    <property type="entry name" value="Thiolase-like"/>
    <property type="match status" value="1"/>
</dbReference>
<dbReference type="EMBL" id="AONC01000013">
    <property type="protein sequence ID" value="EXJ16229.1"/>
    <property type="molecule type" value="Genomic_DNA"/>
</dbReference>
<protein>
    <submittedName>
        <fullName evidence="2">3-oxoacyl-[ACP] synthase</fullName>
    </submittedName>
</protein>
<evidence type="ECO:0000313" key="3">
    <source>
        <dbReference type="Proteomes" id="UP000019460"/>
    </source>
</evidence>
<dbReference type="InterPro" id="IPR016039">
    <property type="entry name" value="Thiolase-like"/>
</dbReference>
<dbReference type="Gene3D" id="3.40.47.10">
    <property type="match status" value="1"/>
</dbReference>
<dbReference type="AlphaFoldDB" id="W9V9U8"/>
<dbReference type="Pfam" id="PF13723">
    <property type="entry name" value="Ketoacyl-synt_2"/>
    <property type="match status" value="1"/>
</dbReference>
<dbReference type="InterPro" id="IPR014030">
    <property type="entry name" value="Ketoacyl_synth_N"/>
</dbReference>
<reference evidence="2 3" key="1">
    <citation type="submission" date="2012-11" db="EMBL/GenBank/DDBJ databases">
        <title>Genome assembly of Thiorhodococcus sp. AK35.</title>
        <authorList>
            <person name="Nupur N."/>
            <person name="Khatri I."/>
            <person name="Subramanian S."/>
            <person name="Pinnaka A."/>
        </authorList>
    </citation>
    <scope>NUCLEOTIDE SEQUENCE [LARGE SCALE GENOMIC DNA]</scope>
    <source>
        <strain evidence="2 3">AK35</strain>
    </source>
</reference>
<dbReference type="OrthoDB" id="9798676at2"/>
<gene>
    <name evidence="2" type="ORF">D779_0371</name>
</gene>
<accession>W9V9U8</accession>
<dbReference type="eggNOG" id="COG0304">
    <property type="taxonomic scope" value="Bacteria"/>
</dbReference>
<name>W9V9U8_9GAMM</name>
<dbReference type="PATRIC" id="fig|1249627.3.peg.948"/>
<evidence type="ECO:0000313" key="2">
    <source>
        <dbReference type="EMBL" id="EXJ16229.1"/>
    </source>
</evidence>
<dbReference type="GO" id="GO:0016746">
    <property type="term" value="F:acyltransferase activity"/>
    <property type="evidence" value="ECO:0007669"/>
    <property type="project" value="InterPro"/>
</dbReference>
<sequence length="278" mass="29314">MMLDILVRSVGIVAPGLTDWPSTAAILRGEVRYRPERLPRLAPMLLPPNERRRATPPTRLAMEAARQATEAAGADPRTLPSVFASSDGDLDLIDRLCLGIAQHPVALSPTLFHNSVHNAVAGYWSIGSGCMEPSTSLAAGDATFAAGLLECATQLATDCERILLVAYDLPGPPSLDAHRHFAHPFACALLLARDQSQHALARIALNASPPTDPAPSGSGEKTADALPPELEAMRSGNPAARVLPLLLAMARGHAGTVELPYLDGGTLNVDLGFEPHAE</sequence>
<feature type="domain" description="Beta-ketoacyl synthase-like N-terminal" evidence="1">
    <location>
        <begin position="42"/>
        <end position="201"/>
    </location>
</feature>